<evidence type="ECO:0000256" key="1">
    <source>
        <dbReference type="ARBA" id="ARBA00023236"/>
    </source>
</evidence>
<dbReference type="EMBL" id="PFGP01000134">
    <property type="protein sequence ID" value="PIW65937.1"/>
    <property type="molecule type" value="Genomic_DNA"/>
</dbReference>
<accession>A0A2J0LQ28</accession>
<dbReference type="GO" id="GO:0005507">
    <property type="term" value="F:copper ion binding"/>
    <property type="evidence" value="ECO:0007669"/>
    <property type="project" value="TreeGrafter"/>
</dbReference>
<evidence type="ECO:0000313" key="4">
    <source>
        <dbReference type="EMBL" id="PIW65937.1"/>
    </source>
</evidence>
<dbReference type="GO" id="GO:1990170">
    <property type="term" value="P:stress response to cadmium ion"/>
    <property type="evidence" value="ECO:0007669"/>
    <property type="project" value="TreeGrafter"/>
</dbReference>
<keyword evidence="1" id="KW-0227">DNA damage</keyword>
<keyword evidence="1" id="KW-0742">SOS response</keyword>
<evidence type="ECO:0000259" key="3">
    <source>
        <dbReference type="PROSITE" id="PS50151"/>
    </source>
</evidence>
<dbReference type="InterPro" id="IPR036876">
    <property type="entry name" value="UVR_dom_sf"/>
</dbReference>
<dbReference type="GO" id="GO:0046870">
    <property type="term" value="F:cadmium ion binding"/>
    <property type="evidence" value="ECO:0007669"/>
    <property type="project" value="TreeGrafter"/>
</dbReference>
<dbReference type="PROSITE" id="PS50151">
    <property type="entry name" value="UVR"/>
    <property type="match status" value="1"/>
</dbReference>
<dbReference type="PANTHER" id="PTHR38430">
    <property type="entry name" value="PROTEIN-ARGININE KINASE ACTIVATOR PROTEIN"/>
    <property type="match status" value="1"/>
</dbReference>
<dbReference type="Pfam" id="PF02151">
    <property type="entry name" value="UVR"/>
    <property type="match status" value="1"/>
</dbReference>
<dbReference type="SUPFAM" id="SSF46600">
    <property type="entry name" value="C-terminal UvrC-binding domain of UvrB"/>
    <property type="match status" value="1"/>
</dbReference>
<name>A0A2J0LQ28_9BACT</name>
<dbReference type="GO" id="GO:0008270">
    <property type="term" value="F:zinc ion binding"/>
    <property type="evidence" value="ECO:0007669"/>
    <property type="project" value="TreeGrafter"/>
</dbReference>
<dbReference type="AlphaFoldDB" id="A0A2J0LQ28"/>
<sequence>MLCDICGKKQATVHLTEIIDDQMTELHLCEPCAKEKGAQMEKHFDLSDLLAGLADMGSAPGLQVDEKVKCPNCGMNYQDFKAIGQLGCSECYKAFKKNLIPLLKRIHGSIQYFGKMPAVSAARSLKPGAAKSKAASALQQLEDYKARLHKAIQEEEFEQAARLRDKIKELESKK</sequence>
<organism evidence="4 5">
    <name type="scientific">Candidatus Taenaricola geysiri</name>
    <dbReference type="NCBI Taxonomy" id="1974752"/>
    <lineage>
        <taxon>Bacteria</taxon>
        <taxon>Pseudomonadati</taxon>
        <taxon>Candidatus Omnitrophota</taxon>
        <taxon>Candidatus Taenaricola</taxon>
    </lineage>
</organism>
<feature type="coiled-coil region" evidence="2">
    <location>
        <begin position="134"/>
        <end position="173"/>
    </location>
</feature>
<dbReference type="GO" id="GO:1990169">
    <property type="term" value="P:stress response to copper ion"/>
    <property type="evidence" value="ECO:0007669"/>
    <property type="project" value="TreeGrafter"/>
</dbReference>
<dbReference type="InterPro" id="IPR001943">
    <property type="entry name" value="UVR_dom"/>
</dbReference>
<feature type="domain" description="UVR" evidence="3">
    <location>
        <begin position="138"/>
        <end position="173"/>
    </location>
</feature>
<protein>
    <recommendedName>
        <fullName evidence="3">UVR domain-containing protein</fullName>
    </recommendedName>
</protein>
<evidence type="ECO:0000256" key="2">
    <source>
        <dbReference type="SAM" id="Coils"/>
    </source>
</evidence>
<dbReference type="PANTHER" id="PTHR38430:SF1">
    <property type="entry name" value="PROTEIN-ARGININE KINASE ACTIVATOR PROTEIN"/>
    <property type="match status" value="1"/>
</dbReference>
<reference evidence="4 5" key="1">
    <citation type="submission" date="2017-09" db="EMBL/GenBank/DDBJ databases">
        <title>Depth-based differentiation of microbial function through sediment-hosted aquifers and enrichment of novel symbionts in the deep terrestrial subsurface.</title>
        <authorList>
            <person name="Probst A.J."/>
            <person name="Ladd B."/>
            <person name="Jarett J.K."/>
            <person name="Geller-Mcgrath D.E."/>
            <person name="Sieber C.M."/>
            <person name="Emerson J.B."/>
            <person name="Anantharaman K."/>
            <person name="Thomas B.C."/>
            <person name="Malmstrom R."/>
            <person name="Stieglmeier M."/>
            <person name="Klingl A."/>
            <person name="Woyke T."/>
            <person name="Ryan C.M."/>
            <person name="Banfield J.F."/>
        </authorList>
    </citation>
    <scope>NUCLEOTIDE SEQUENCE [LARGE SCALE GENOMIC DNA]</scope>
    <source>
        <strain evidence="4">CG12_big_fil_rev_8_21_14_0_65_43_15</strain>
    </source>
</reference>
<dbReference type="GO" id="GO:0050897">
    <property type="term" value="F:cobalt ion binding"/>
    <property type="evidence" value="ECO:0007669"/>
    <property type="project" value="TreeGrafter"/>
</dbReference>
<keyword evidence="2" id="KW-0175">Coiled coil</keyword>
<evidence type="ECO:0000313" key="5">
    <source>
        <dbReference type="Proteomes" id="UP000231267"/>
    </source>
</evidence>
<dbReference type="GO" id="GO:0009432">
    <property type="term" value="P:SOS response"/>
    <property type="evidence" value="ECO:0007669"/>
    <property type="project" value="UniProtKB-KW"/>
</dbReference>
<comment type="caution">
    <text evidence="4">The sequence shown here is derived from an EMBL/GenBank/DDBJ whole genome shotgun (WGS) entry which is preliminary data.</text>
</comment>
<proteinExistence type="predicted"/>
<gene>
    <name evidence="4" type="ORF">COW11_06065</name>
</gene>
<dbReference type="Gene3D" id="4.10.860.10">
    <property type="entry name" value="UVR domain"/>
    <property type="match status" value="1"/>
</dbReference>
<dbReference type="InterPro" id="IPR025542">
    <property type="entry name" value="YacH"/>
</dbReference>
<dbReference type="Proteomes" id="UP000231267">
    <property type="component" value="Unassembled WGS sequence"/>
</dbReference>
<dbReference type="PIRSF" id="PIRSF015034">
    <property type="entry name" value="YacH"/>
    <property type="match status" value="1"/>
</dbReference>